<dbReference type="EMBL" id="BARU01001625">
    <property type="protein sequence ID" value="GAH19393.1"/>
    <property type="molecule type" value="Genomic_DNA"/>
</dbReference>
<accession>X1FF27</accession>
<name>X1FF27_9ZZZZ</name>
<gene>
    <name evidence="1" type="ORF">S03H2_04166</name>
</gene>
<protein>
    <submittedName>
        <fullName evidence="1">Uncharacterized protein</fullName>
    </submittedName>
</protein>
<comment type="caution">
    <text evidence="1">The sequence shown here is derived from an EMBL/GenBank/DDBJ whole genome shotgun (WGS) entry which is preliminary data.</text>
</comment>
<sequence>ADCWQHISPHLLIAEVTVPNRYEDFAKESGHLTPSLLKQELISFRELKGYLPPAVVVHMNPRLEKEIEAEIATVAAALNTGVNLAYEGMQLHL</sequence>
<dbReference type="InterPro" id="IPR036866">
    <property type="entry name" value="RibonucZ/Hydroxyglut_hydro"/>
</dbReference>
<proteinExistence type="predicted"/>
<feature type="non-terminal residue" evidence="1">
    <location>
        <position position="1"/>
    </location>
</feature>
<reference evidence="1" key="1">
    <citation type="journal article" date="2014" name="Front. Microbiol.">
        <title>High frequency of phylogenetically diverse reductive dehalogenase-homologous genes in deep subseafloor sedimentary metagenomes.</title>
        <authorList>
            <person name="Kawai M."/>
            <person name="Futagami T."/>
            <person name="Toyoda A."/>
            <person name="Takaki Y."/>
            <person name="Nishi S."/>
            <person name="Hori S."/>
            <person name="Arai W."/>
            <person name="Tsubouchi T."/>
            <person name="Morono Y."/>
            <person name="Uchiyama I."/>
            <person name="Ito T."/>
            <person name="Fujiyama A."/>
            <person name="Inagaki F."/>
            <person name="Takami H."/>
        </authorList>
    </citation>
    <scope>NUCLEOTIDE SEQUENCE</scope>
    <source>
        <strain evidence="1">Expedition CK06-06</strain>
    </source>
</reference>
<organism evidence="1">
    <name type="scientific">marine sediment metagenome</name>
    <dbReference type="NCBI Taxonomy" id="412755"/>
    <lineage>
        <taxon>unclassified sequences</taxon>
        <taxon>metagenomes</taxon>
        <taxon>ecological metagenomes</taxon>
    </lineage>
</organism>
<dbReference type="AlphaFoldDB" id="X1FF27"/>
<dbReference type="SUPFAM" id="SSF56281">
    <property type="entry name" value="Metallo-hydrolase/oxidoreductase"/>
    <property type="match status" value="1"/>
</dbReference>
<evidence type="ECO:0000313" key="1">
    <source>
        <dbReference type="EMBL" id="GAH19393.1"/>
    </source>
</evidence>